<comment type="caution">
    <text evidence="3">The sequence shown here is derived from an EMBL/GenBank/DDBJ whole genome shotgun (WGS) entry which is preliminary data.</text>
</comment>
<organism evidence="3 4">
    <name type="scientific">Paraphoma chrysanthemicola</name>
    <dbReference type="NCBI Taxonomy" id="798071"/>
    <lineage>
        <taxon>Eukaryota</taxon>
        <taxon>Fungi</taxon>
        <taxon>Dikarya</taxon>
        <taxon>Ascomycota</taxon>
        <taxon>Pezizomycotina</taxon>
        <taxon>Dothideomycetes</taxon>
        <taxon>Pleosporomycetidae</taxon>
        <taxon>Pleosporales</taxon>
        <taxon>Pleosporineae</taxon>
        <taxon>Phaeosphaeriaceae</taxon>
        <taxon>Paraphoma</taxon>
    </lineage>
</organism>
<name>A0A8K0RGL5_9PLEO</name>
<gene>
    <name evidence="3" type="ORF">FB567DRAFT_178449</name>
</gene>
<dbReference type="Pfam" id="PF03109">
    <property type="entry name" value="ABC1"/>
    <property type="match status" value="1"/>
</dbReference>
<reference evidence="3" key="1">
    <citation type="journal article" date="2021" name="Nat. Commun.">
        <title>Genetic determinants of endophytism in the Arabidopsis root mycobiome.</title>
        <authorList>
            <person name="Mesny F."/>
            <person name="Miyauchi S."/>
            <person name="Thiergart T."/>
            <person name="Pickel B."/>
            <person name="Atanasova L."/>
            <person name="Karlsson M."/>
            <person name="Huettel B."/>
            <person name="Barry K.W."/>
            <person name="Haridas S."/>
            <person name="Chen C."/>
            <person name="Bauer D."/>
            <person name="Andreopoulos W."/>
            <person name="Pangilinan J."/>
            <person name="LaButti K."/>
            <person name="Riley R."/>
            <person name="Lipzen A."/>
            <person name="Clum A."/>
            <person name="Drula E."/>
            <person name="Henrissat B."/>
            <person name="Kohler A."/>
            <person name="Grigoriev I.V."/>
            <person name="Martin F.M."/>
            <person name="Hacquard S."/>
        </authorList>
    </citation>
    <scope>NUCLEOTIDE SEQUENCE</scope>
    <source>
        <strain evidence="3">MPI-SDFR-AT-0120</strain>
    </source>
</reference>
<feature type="domain" description="Protein kinase" evidence="2">
    <location>
        <begin position="88"/>
        <end position="352"/>
    </location>
</feature>
<feature type="region of interest" description="Disordered" evidence="1">
    <location>
        <begin position="1"/>
        <end position="25"/>
    </location>
</feature>
<dbReference type="GO" id="GO:0005524">
    <property type="term" value="F:ATP binding"/>
    <property type="evidence" value="ECO:0007669"/>
    <property type="project" value="InterPro"/>
</dbReference>
<proteinExistence type="predicted"/>
<dbReference type="InterPro" id="IPR011009">
    <property type="entry name" value="Kinase-like_dom_sf"/>
</dbReference>
<sequence>MSRRSSDVSSGLPSPPRTPPRKPHSPYVVGATFIAKSHIPPAPFGKYYGEHESCDLEQLPSSAQLEWCIAHPPAPGVTKHEDTICIGIANTIRIGSDCGAQIVLLESNRVAEIFDLLYYEFYDTDGPAGLKIDVTAKADSDYVIEAAAYNKLQHSTVPDGIIPDYYGSWTIDVETLIGNNLMTREVRIILMEFVPGVRMLDLDPEELLKEERENIMRKMIEADYTLRYAGVQHDDISPRNIIISRTTAFSSPDLRLTLVDFGCSTVYDILYGGSALPEYNNPLFHWTSADLWSSRGWLSADEERVEWMWRVWADGCEGKYVQVERDPDNIFGAPKEPELGELDGCVEVKESA</sequence>
<dbReference type="SUPFAM" id="SSF56112">
    <property type="entry name" value="Protein kinase-like (PK-like)"/>
    <property type="match status" value="1"/>
</dbReference>
<accession>A0A8K0RGL5</accession>
<dbReference type="InterPro" id="IPR000719">
    <property type="entry name" value="Prot_kinase_dom"/>
</dbReference>
<dbReference type="OrthoDB" id="4267316at2759"/>
<dbReference type="EMBL" id="JAGMVJ010000002">
    <property type="protein sequence ID" value="KAH7093689.1"/>
    <property type="molecule type" value="Genomic_DNA"/>
</dbReference>
<keyword evidence="4" id="KW-1185">Reference proteome</keyword>
<evidence type="ECO:0000256" key="1">
    <source>
        <dbReference type="SAM" id="MobiDB-lite"/>
    </source>
</evidence>
<dbReference type="Proteomes" id="UP000813461">
    <property type="component" value="Unassembled WGS sequence"/>
</dbReference>
<dbReference type="PROSITE" id="PS50011">
    <property type="entry name" value="PROTEIN_KINASE_DOM"/>
    <property type="match status" value="1"/>
</dbReference>
<dbReference type="InterPro" id="IPR004147">
    <property type="entry name" value="ABC1_dom"/>
</dbReference>
<dbReference type="GO" id="GO:0004672">
    <property type="term" value="F:protein kinase activity"/>
    <property type="evidence" value="ECO:0007669"/>
    <property type="project" value="InterPro"/>
</dbReference>
<dbReference type="AlphaFoldDB" id="A0A8K0RGL5"/>
<protein>
    <recommendedName>
        <fullName evidence="2">Protein kinase domain-containing protein</fullName>
    </recommendedName>
</protein>
<evidence type="ECO:0000313" key="3">
    <source>
        <dbReference type="EMBL" id="KAH7093689.1"/>
    </source>
</evidence>
<evidence type="ECO:0000313" key="4">
    <source>
        <dbReference type="Proteomes" id="UP000813461"/>
    </source>
</evidence>
<evidence type="ECO:0000259" key="2">
    <source>
        <dbReference type="PROSITE" id="PS50011"/>
    </source>
</evidence>
<dbReference type="Gene3D" id="1.10.510.10">
    <property type="entry name" value="Transferase(Phosphotransferase) domain 1"/>
    <property type="match status" value="1"/>
</dbReference>